<evidence type="ECO:0000256" key="14">
    <source>
        <dbReference type="RuleBase" id="RU003975"/>
    </source>
</evidence>
<dbReference type="FunFam" id="4.10.375.10:FF:000001">
    <property type="entry name" value="Lipoxygenase"/>
    <property type="match status" value="1"/>
</dbReference>
<dbReference type="PROSITE" id="PS00081">
    <property type="entry name" value="LIPOXYGENASE_2"/>
    <property type="match status" value="1"/>
</dbReference>
<keyword evidence="9 13" id="KW-0408">Iron</keyword>
<keyword evidence="4 13" id="KW-0479">Metal-binding</keyword>
<proteinExistence type="inferred from homology"/>
<evidence type="ECO:0000313" key="19">
    <source>
        <dbReference type="Proteomes" id="UP001168098"/>
    </source>
</evidence>
<dbReference type="GO" id="GO:0031408">
    <property type="term" value="P:oxylipin biosynthetic process"/>
    <property type="evidence" value="ECO:0007669"/>
    <property type="project" value="UniProtKB-UniRule"/>
</dbReference>
<evidence type="ECO:0000256" key="6">
    <source>
        <dbReference type="ARBA" id="ARBA00022832"/>
    </source>
</evidence>
<dbReference type="InterPro" id="IPR000907">
    <property type="entry name" value="LipOase"/>
</dbReference>
<dbReference type="SUPFAM" id="SSF48484">
    <property type="entry name" value="Lipoxigenase"/>
    <property type="match status" value="1"/>
</dbReference>
<keyword evidence="6" id="KW-0276">Fatty acid metabolism</keyword>
<keyword evidence="10" id="KW-0443">Lipid metabolism</keyword>
<evidence type="ECO:0000256" key="3">
    <source>
        <dbReference type="ARBA" id="ARBA00022516"/>
    </source>
</evidence>
<keyword evidence="19" id="KW-1185">Reference proteome</keyword>
<dbReference type="InterPro" id="IPR001246">
    <property type="entry name" value="LipOase_plant"/>
</dbReference>
<comment type="pathway">
    <text evidence="14">Lipid metabolism; oxylipin biosynthesis.</text>
</comment>
<organism evidence="18 19">
    <name type="scientific">Vitis rotundifolia</name>
    <name type="common">Muscadine grape</name>
    <dbReference type="NCBI Taxonomy" id="103349"/>
    <lineage>
        <taxon>Eukaryota</taxon>
        <taxon>Viridiplantae</taxon>
        <taxon>Streptophyta</taxon>
        <taxon>Embryophyta</taxon>
        <taxon>Tracheophyta</taxon>
        <taxon>Spermatophyta</taxon>
        <taxon>Magnoliopsida</taxon>
        <taxon>eudicotyledons</taxon>
        <taxon>Gunneridae</taxon>
        <taxon>Pentapetalae</taxon>
        <taxon>rosids</taxon>
        <taxon>Vitales</taxon>
        <taxon>Vitaceae</taxon>
        <taxon>Viteae</taxon>
        <taxon>Vitis</taxon>
    </lineage>
</organism>
<evidence type="ECO:0000256" key="10">
    <source>
        <dbReference type="ARBA" id="ARBA00023098"/>
    </source>
</evidence>
<keyword evidence="3 14" id="KW-0444">Lipid biosynthesis</keyword>
<dbReference type="GO" id="GO:0006633">
    <property type="term" value="P:fatty acid biosynthetic process"/>
    <property type="evidence" value="ECO:0007669"/>
    <property type="project" value="UniProtKB-KW"/>
</dbReference>
<evidence type="ECO:0000256" key="15">
    <source>
        <dbReference type="SAM" id="MobiDB-lite"/>
    </source>
</evidence>
<dbReference type="PRINTS" id="PR00468">
    <property type="entry name" value="PLTLPOXGNASE"/>
</dbReference>
<dbReference type="PANTHER" id="PTHR11771">
    <property type="entry name" value="LIPOXYGENASE"/>
    <property type="match status" value="1"/>
</dbReference>
<evidence type="ECO:0000256" key="11">
    <source>
        <dbReference type="ARBA" id="ARBA00023160"/>
    </source>
</evidence>
<evidence type="ECO:0000256" key="5">
    <source>
        <dbReference type="ARBA" id="ARBA00022767"/>
    </source>
</evidence>
<dbReference type="InterPro" id="IPR027433">
    <property type="entry name" value="Lipoxygenase_dom_3"/>
</dbReference>
<keyword evidence="7 13" id="KW-0223">Dioxygenase</keyword>
<dbReference type="InterPro" id="IPR020834">
    <property type="entry name" value="LipOase_CS"/>
</dbReference>
<keyword evidence="8 13" id="KW-0560">Oxidoreductase</keyword>
<dbReference type="Gene3D" id="4.10.372.10">
    <property type="entry name" value="Lipoxygenase-1, Domain 3"/>
    <property type="match status" value="1"/>
</dbReference>
<feature type="domain" description="Lipoxygenase" evidence="17">
    <location>
        <begin position="142"/>
        <end position="588"/>
    </location>
</feature>
<evidence type="ECO:0000259" key="17">
    <source>
        <dbReference type="PROSITE" id="PS51393"/>
    </source>
</evidence>
<dbReference type="PROSITE" id="PS51393">
    <property type="entry name" value="LIPOXYGENASE_3"/>
    <property type="match status" value="1"/>
</dbReference>
<dbReference type="InterPro" id="IPR042057">
    <property type="entry name" value="Lipoxy_PLAT/LH2"/>
</dbReference>
<dbReference type="FunFam" id="3.10.450.60:FF:000005">
    <property type="entry name" value="Lipoxygenase"/>
    <property type="match status" value="1"/>
</dbReference>
<dbReference type="Gene3D" id="2.60.60.20">
    <property type="entry name" value="PLAT/LH2 domain"/>
    <property type="match status" value="1"/>
</dbReference>
<evidence type="ECO:0000256" key="1">
    <source>
        <dbReference type="ARBA" id="ARBA00001962"/>
    </source>
</evidence>
<comment type="caution">
    <text evidence="12">Lacks conserved residue(s) required for the propagation of feature annotation.</text>
</comment>
<evidence type="ECO:0000256" key="12">
    <source>
        <dbReference type="PROSITE-ProRule" id="PRU00152"/>
    </source>
</evidence>
<dbReference type="InterPro" id="IPR020833">
    <property type="entry name" value="LipOase_Fe_BS"/>
</dbReference>
<dbReference type="InterPro" id="IPR036392">
    <property type="entry name" value="PLAT/LH2_dom_sf"/>
</dbReference>
<dbReference type="Gene3D" id="1.20.245.10">
    <property type="entry name" value="Lipoxygenase-1, Domain 5"/>
    <property type="match status" value="1"/>
</dbReference>
<accession>A0AA39DUY9</accession>
<dbReference type="EC" id="1.13.11.-" evidence="14"/>
<evidence type="ECO:0000256" key="13">
    <source>
        <dbReference type="RuleBase" id="RU003974"/>
    </source>
</evidence>
<feature type="region of interest" description="Disordered" evidence="15">
    <location>
        <begin position="190"/>
        <end position="231"/>
    </location>
</feature>
<dbReference type="PROSITE" id="PS00711">
    <property type="entry name" value="LIPOXYGENASE_1"/>
    <property type="match status" value="1"/>
</dbReference>
<dbReference type="Gene3D" id="3.10.450.60">
    <property type="match status" value="1"/>
</dbReference>
<comment type="similarity">
    <text evidence="2 13">Belongs to the lipoxygenase family.</text>
</comment>
<dbReference type="Pfam" id="PF01477">
    <property type="entry name" value="PLAT"/>
    <property type="match status" value="1"/>
</dbReference>
<reference evidence="18 19" key="1">
    <citation type="journal article" date="2023" name="BMC Biotechnol.">
        <title>Vitis rotundifolia cv Carlos genome sequencing.</title>
        <authorList>
            <person name="Huff M."/>
            <person name="Hulse-Kemp A."/>
            <person name="Scheffler B."/>
            <person name="Youngblood R."/>
            <person name="Simpson S."/>
            <person name="Babiker E."/>
            <person name="Staton M."/>
        </authorList>
    </citation>
    <scope>NUCLEOTIDE SEQUENCE [LARGE SCALE GENOMIC DNA]</scope>
    <source>
        <tissue evidence="18">Leaf</tissue>
    </source>
</reference>
<comment type="function">
    <text evidence="14">Plant lipoxygenase may be involved in a number of diverse aspects of plant physiology including growth and development, pest resistance, and senescence or responses to wounding.</text>
</comment>
<sequence>MSISVKATVTVKLTIGGFLSSLVGLSHRLDDIWSLLGKSLRLELVSAELDPNTGLEKKPIGRYARRVGQKDGEAIYESNFEIPGDFGEIGAVLVQNELRNEMYLKYIVLNGLPSGPIAFNCGSWVESKFDNPEKRIFFSNKSYLPLQTPRGLKGMREKELVSLRGNGEGERKTSDRIYDYDVYNDLGDPDSKPELGRPVLGGSKNYPYPRRCRTGRPRSKTDPHSETRSGTFYVPRDEEFSEVKEASFITKTADSVLHALIPSLETSLLDSNLGFPLFSDIDQLYKEGITIPKLKNQGLLRRVLPRLVKAVSEAKDDIVKFDSPAMFQKDKFSWFRDEEFSRQTLAGVNPYSIKLVMEWPLKSGLDPDVYGPPESAITTELVEREIKGFMTVDEALEQKKLFIIDYHDLLLPYVGKVNEIKGTTLYGSRALFFLTPDCTLKPLAIELTRPPMDGKPQWKQVFTPSLEATGCWLWRFAKAHFLAHDSGYHELVSHWLRTHCATEPYIIATNRQLSAMHPIYKLLHPHFRYTMQINALARQALINADGIIETSFSPSKYSMELSSVAYDQLWRFDKEGLPADLINRYSDY</sequence>
<comment type="caution">
    <text evidence="18">The sequence shown here is derived from an EMBL/GenBank/DDBJ whole genome shotgun (WGS) entry which is preliminary data.</text>
</comment>
<evidence type="ECO:0000256" key="2">
    <source>
        <dbReference type="ARBA" id="ARBA00009419"/>
    </source>
</evidence>
<dbReference type="EMBL" id="JARBHA010000006">
    <property type="protein sequence ID" value="KAJ9697898.1"/>
    <property type="molecule type" value="Genomic_DNA"/>
</dbReference>
<dbReference type="PROSITE" id="PS50095">
    <property type="entry name" value="PLAT"/>
    <property type="match status" value="1"/>
</dbReference>
<dbReference type="InterPro" id="IPR001024">
    <property type="entry name" value="PLAT/LH2_dom"/>
</dbReference>
<dbReference type="InterPro" id="IPR036226">
    <property type="entry name" value="LipOase_C_sf"/>
</dbReference>
<dbReference type="GO" id="GO:0046872">
    <property type="term" value="F:metal ion binding"/>
    <property type="evidence" value="ECO:0007669"/>
    <property type="project" value="UniProtKB-UniRule"/>
</dbReference>
<dbReference type="SMART" id="SM00308">
    <property type="entry name" value="LH2"/>
    <property type="match status" value="1"/>
</dbReference>
<name>A0AA39DUY9_VITRO</name>
<dbReference type="AlphaFoldDB" id="A0AA39DUY9"/>
<evidence type="ECO:0000256" key="8">
    <source>
        <dbReference type="ARBA" id="ARBA00023002"/>
    </source>
</evidence>
<dbReference type="GO" id="GO:0016165">
    <property type="term" value="F:linoleate 13S-lipoxygenase activity"/>
    <property type="evidence" value="ECO:0007669"/>
    <property type="project" value="UniProtKB-ARBA"/>
</dbReference>
<gene>
    <name evidence="18" type="ORF">PVL29_007150</name>
</gene>
<evidence type="ECO:0000256" key="4">
    <source>
        <dbReference type="ARBA" id="ARBA00022723"/>
    </source>
</evidence>
<evidence type="ECO:0000256" key="7">
    <source>
        <dbReference type="ARBA" id="ARBA00022964"/>
    </source>
</evidence>
<protein>
    <recommendedName>
        <fullName evidence="14">Lipoxygenase</fullName>
        <ecNumber evidence="14">1.13.11.-</ecNumber>
    </recommendedName>
</protein>
<comment type="cofactor">
    <cofactor evidence="1 13">
        <name>Fe cation</name>
        <dbReference type="ChEBI" id="CHEBI:24875"/>
    </cofactor>
</comment>
<dbReference type="Pfam" id="PF00305">
    <property type="entry name" value="Lipoxygenase"/>
    <property type="match status" value="1"/>
</dbReference>
<evidence type="ECO:0000259" key="16">
    <source>
        <dbReference type="PROSITE" id="PS50095"/>
    </source>
</evidence>
<feature type="domain" description="PLAT" evidence="16">
    <location>
        <begin position="7"/>
        <end position="139"/>
    </location>
</feature>
<dbReference type="PRINTS" id="PR00087">
    <property type="entry name" value="LIPOXYGENASE"/>
</dbReference>
<dbReference type="InterPro" id="IPR013819">
    <property type="entry name" value="LipOase_C"/>
</dbReference>
<evidence type="ECO:0000256" key="9">
    <source>
        <dbReference type="ARBA" id="ARBA00023004"/>
    </source>
</evidence>
<dbReference type="Gene3D" id="4.10.375.10">
    <property type="entry name" value="Lipoxygenase-1, Domain 2"/>
    <property type="match status" value="1"/>
</dbReference>
<dbReference type="SUPFAM" id="SSF49723">
    <property type="entry name" value="Lipase/lipooxygenase domain (PLAT/LH2 domain)"/>
    <property type="match status" value="1"/>
</dbReference>
<evidence type="ECO:0000313" key="18">
    <source>
        <dbReference type="EMBL" id="KAJ9697898.1"/>
    </source>
</evidence>
<keyword evidence="11 14" id="KW-0275">Fatty acid biosynthesis</keyword>
<dbReference type="CDD" id="cd01751">
    <property type="entry name" value="PLAT_LH2"/>
    <property type="match status" value="1"/>
</dbReference>
<keyword evidence="5 14" id="KW-0925">Oxylipin biosynthesis</keyword>
<dbReference type="GO" id="GO:0034440">
    <property type="term" value="P:lipid oxidation"/>
    <property type="evidence" value="ECO:0007669"/>
    <property type="project" value="InterPro"/>
</dbReference>
<dbReference type="Proteomes" id="UP001168098">
    <property type="component" value="Unassembled WGS sequence"/>
</dbReference>